<dbReference type="SUPFAM" id="SSF52540">
    <property type="entry name" value="P-loop containing nucleoside triphosphate hydrolases"/>
    <property type="match status" value="1"/>
</dbReference>
<dbReference type="InterPro" id="IPR003439">
    <property type="entry name" value="ABC_transporter-like_ATP-bd"/>
</dbReference>
<name>A0A7W9B5U2_9SPHN</name>
<dbReference type="InterPro" id="IPR008995">
    <property type="entry name" value="Mo/tungstate-bd_C_term_dom"/>
</dbReference>
<reference evidence="6 7" key="1">
    <citation type="submission" date="2020-08" db="EMBL/GenBank/DDBJ databases">
        <title>Genomic Encyclopedia of Type Strains, Phase IV (KMG-IV): sequencing the most valuable type-strain genomes for metagenomic binning, comparative biology and taxonomic classification.</title>
        <authorList>
            <person name="Goeker M."/>
        </authorList>
    </citation>
    <scope>NUCLEOTIDE SEQUENCE [LARGE SCALE GENOMIC DNA]</scope>
    <source>
        <strain evidence="6 7">DSM 27163</strain>
    </source>
</reference>
<dbReference type="Gene3D" id="2.40.50.100">
    <property type="match status" value="1"/>
</dbReference>
<evidence type="ECO:0000259" key="5">
    <source>
        <dbReference type="PROSITE" id="PS50893"/>
    </source>
</evidence>
<proteinExistence type="inferred from homology"/>
<organism evidence="6 7">
    <name type="scientific">Sphingopyxis panaciterrulae</name>
    <dbReference type="NCBI Taxonomy" id="462372"/>
    <lineage>
        <taxon>Bacteria</taxon>
        <taxon>Pseudomonadati</taxon>
        <taxon>Pseudomonadota</taxon>
        <taxon>Alphaproteobacteria</taxon>
        <taxon>Sphingomonadales</taxon>
        <taxon>Sphingomonadaceae</taxon>
        <taxon>Sphingopyxis</taxon>
    </lineage>
</organism>
<feature type="domain" description="ABC transporter" evidence="5">
    <location>
        <begin position="4"/>
        <end position="234"/>
    </location>
</feature>
<keyword evidence="3" id="KW-0547">Nucleotide-binding</keyword>
<gene>
    <name evidence="6" type="ORF">FHR21_001904</name>
</gene>
<dbReference type="EC" id="3.6.3.-" evidence="6"/>
<dbReference type="SMART" id="SM00382">
    <property type="entry name" value="AAA"/>
    <property type="match status" value="1"/>
</dbReference>
<dbReference type="EMBL" id="JACIJH010000004">
    <property type="protein sequence ID" value="MBB5706552.1"/>
    <property type="molecule type" value="Genomic_DNA"/>
</dbReference>
<dbReference type="PANTHER" id="PTHR43875:SF1">
    <property type="entry name" value="OSMOPROTECTIVE COMPOUNDS UPTAKE ATP-BINDING PROTEIN GGTA"/>
    <property type="match status" value="1"/>
</dbReference>
<dbReference type="InterPro" id="IPR013611">
    <property type="entry name" value="Transp-assoc_OB_typ2"/>
</dbReference>
<evidence type="ECO:0000313" key="7">
    <source>
        <dbReference type="Proteomes" id="UP000537161"/>
    </source>
</evidence>
<sequence>MADLSIAAACKRFGETEVLRDVSIEVADGEFAVIVGPSGCGKSTLLRAVAGLEHLTSGRIRIGARDVTALPPSQRGIAMVFQSYALYPHLTAYENMAFGLRIAKAGRAEIDAAVRRAAAILSIESLLDRKPAALSGGQRQRVAIGRAIVRQPQLFLFDEPLSNLDADLRGRMRHEFAALHRTLGTTTLYVTHDQIEAMTLADRIVVLRDGRIEQAGAPRDLYARPDTLFVAQFLGTPQMTALPATMAEDGRARLAGGHAVALPPLAAPPPPGAAVTLGIRPEDVAIGATANALPFTIAFAERLGGLATLHLEGPGGVLTCQIRDDGSLNEGDAVPVTLPPARLHLFDAAGKRLRSVDE</sequence>
<keyword evidence="7" id="KW-1185">Reference proteome</keyword>
<dbReference type="GO" id="GO:0140359">
    <property type="term" value="F:ABC-type transporter activity"/>
    <property type="evidence" value="ECO:0007669"/>
    <property type="project" value="InterPro"/>
</dbReference>
<dbReference type="CDD" id="cd03301">
    <property type="entry name" value="ABC_MalK_N"/>
    <property type="match status" value="1"/>
</dbReference>
<dbReference type="InterPro" id="IPR015855">
    <property type="entry name" value="ABC_transpr_MalK-like"/>
</dbReference>
<dbReference type="GO" id="GO:0016887">
    <property type="term" value="F:ATP hydrolysis activity"/>
    <property type="evidence" value="ECO:0007669"/>
    <property type="project" value="InterPro"/>
</dbReference>
<dbReference type="FunFam" id="3.40.50.300:FF:000042">
    <property type="entry name" value="Maltose/maltodextrin ABC transporter, ATP-binding protein"/>
    <property type="match status" value="1"/>
</dbReference>
<dbReference type="InterPro" id="IPR012340">
    <property type="entry name" value="NA-bd_OB-fold"/>
</dbReference>
<accession>A0A7W9B5U2</accession>
<dbReference type="PROSITE" id="PS00211">
    <property type="entry name" value="ABC_TRANSPORTER_1"/>
    <property type="match status" value="1"/>
</dbReference>
<keyword evidence="6" id="KW-0762">Sugar transport</keyword>
<dbReference type="InterPro" id="IPR047641">
    <property type="entry name" value="ABC_transpr_MalK/UgpC-like"/>
</dbReference>
<evidence type="ECO:0000256" key="1">
    <source>
        <dbReference type="ARBA" id="ARBA00005417"/>
    </source>
</evidence>
<comment type="caution">
    <text evidence="6">The sequence shown here is derived from an EMBL/GenBank/DDBJ whole genome shotgun (WGS) entry which is preliminary data.</text>
</comment>
<dbReference type="Gene3D" id="2.40.50.140">
    <property type="entry name" value="Nucleic acid-binding proteins"/>
    <property type="match status" value="1"/>
</dbReference>
<dbReference type="PROSITE" id="PS50893">
    <property type="entry name" value="ABC_TRANSPORTER_2"/>
    <property type="match status" value="1"/>
</dbReference>
<dbReference type="Pfam" id="PF00005">
    <property type="entry name" value="ABC_tran"/>
    <property type="match status" value="1"/>
</dbReference>
<evidence type="ECO:0000256" key="4">
    <source>
        <dbReference type="ARBA" id="ARBA00022840"/>
    </source>
</evidence>
<protein>
    <submittedName>
        <fullName evidence="6">Multiple sugar transport system ATP-binding protein</fullName>
        <ecNumber evidence="6">3.6.3.-</ecNumber>
    </submittedName>
</protein>
<keyword evidence="4 6" id="KW-0067">ATP-binding</keyword>
<dbReference type="SUPFAM" id="SSF50331">
    <property type="entry name" value="MOP-like"/>
    <property type="match status" value="1"/>
</dbReference>
<comment type="similarity">
    <text evidence="1">Belongs to the ABC transporter superfamily.</text>
</comment>
<evidence type="ECO:0000256" key="3">
    <source>
        <dbReference type="ARBA" id="ARBA00022741"/>
    </source>
</evidence>
<dbReference type="Proteomes" id="UP000537161">
    <property type="component" value="Unassembled WGS sequence"/>
</dbReference>
<keyword evidence="2" id="KW-0813">Transport</keyword>
<evidence type="ECO:0000256" key="2">
    <source>
        <dbReference type="ARBA" id="ARBA00022448"/>
    </source>
</evidence>
<dbReference type="GO" id="GO:0008643">
    <property type="term" value="P:carbohydrate transport"/>
    <property type="evidence" value="ECO:0007669"/>
    <property type="project" value="InterPro"/>
</dbReference>
<dbReference type="RefSeq" id="WP_184097533.1">
    <property type="nucleotide sequence ID" value="NZ_JACIJH010000004.1"/>
</dbReference>
<dbReference type="AlphaFoldDB" id="A0A7W9B5U2"/>
<keyword evidence="6" id="KW-0378">Hydrolase</keyword>
<evidence type="ECO:0000313" key="6">
    <source>
        <dbReference type="EMBL" id="MBB5706552.1"/>
    </source>
</evidence>
<dbReference type="InterPro" id="IPR027417">
    <property type="entry name" value="P-loop_NTPase"/>
</dbReference>
<dbReference type="PANTHER" id="PTHR43875">
    <property type="entry name" value="MALTODEXTRIN IMPORT ATP-BINDING PROTEIN MSMX"/>
    <property type="match status" value="1"/>
</dbReference>
<dbReference type="Gene3D" id="3.40.50.300">
    <property type="entry name" value="P-loop containing nucleotide triphosphate hydrolases"/>
    <property type="match status" value="1"/>
</dbReference>
<dbReference type="GO" id="GO:0055052">
    <property type="term" value="C:ATP-binding cassette (ABC) transporter complex, substrate-binding subunit-containing"/>
    <property type="evidence" value="ECO:0007669"/>
    <property type="project" value="TreeGrafter"/>
</dbReference>
<dbReference type="NCBIfam" id="NF008653">
    <property type="entry name" value="PRK11650.1"/>
    <property type="match status" value="1"/>
</dbReference>
<dbReference type="Pfam" id="PF08402">
    <property type="entry name" value="TOBE_2"/>
    <property type="match status" value="1"/>
</dbReference>
<dbReference type="InterPro" id="IPR003593">
    <property type="entry name" value="AAA+_ATPase"/>
</dbReference>
<dbReference type="GO" id="GO:0005524">
    <property type="term" value="F:ATP binding"/>
    <property type="evidence" value="ECO:0007669"/>
    <property type="project" value="UniProtKB-KW"/>
</dbReference>
<dbReference type="InterPro" id="IPR017871">
    <property type="entry name" value="ABC_transporter-like_CS"/>
</dbReference>